<dbReference type="AlphaFoldDB" id="A6GBJ8"/>
<evidence type="ECO:0000256" key="2">
    <source>
        <dbReference type="ARBA" id="ARBA00005558"/>
    </source>
</evidence>
<dbReference type="InterPro" id="IPR017847">
    <property type="entry name" value="T6SS_RhsGE_Vgr_subset"/>
</dbReference>
<reference evidence="6 7" key="1">
    <citation type="submission" date="2007-06" db="EMBL/GenBank/DDBJ databases">
        <authorList>
            <person name="Shimkets L."/>
            <person name="Ferriera S."/>
            <person name="Johnson J."/>
            <person name="Kravitz S."/>
            <person name="Beeson K."/>
            <person name="Sutton G."/>
            <person name="Rogers Y.-H."/>
            <person name="Friedman R."/>
            <person name="Frazier M."/>
            <person name="Venter J.C."/>
        </authorList>
    </citation>
    <scope>NUCLEOTIDE SEQUENCE [LARGE SCALE GENOMIC DNA]</scope>
    <source>
        <strain evidence="6 7">SIR-1</strain>
    </source>
</reference>
<dbReference type="Gene3D" id="2.40.50.230">
    <property type="entry name" value="Gp5 N-terminal domain"/>
    <property type="match status" value="1"/>
</dbReference>
<accession>A6GBJ8</accession>
<dbReference type="NCBIfam" id="TIGR01646">
    <property type="entry name" value="vgr_GE"/>
    <property type="match status" value="1"/>
</dbReference>
<keyword evidence="7" id="KW-1185">Reference proteome</keyword>
<dbReference type="STRING" id="391625.PPSIR1_18912"/>
<dbReference type="Gene3D" id="4.10.220.110">
    <property type="match status" value="1"/>
</dbReference>
<dbReference type="eggNOG" id="COG3501">
    <property type="taxonomic scope" value="Bacteria"/>
</dbReference>
<dbReference type="NCBIfam" id="TIGR03361">
    <property type="entry name" value="VI_Rhs_Vgr"/>
    <property type="match status" value="1"/>
</dbReference>
<evidence type="ECO:0000313" key="6">
    <source>
        <dbReference type="EMBL" id="EDM76802.1"/>
    </source>
</evidence>
<dbReference type="Gene3D" id="3.55.50.10">
    <property type="entry name" value="Baseplate protein-like domains"/>
    <property type="match status" value="1"/>
</dbReference>
<organism evidence="6 7">
    <name type="scientific">Plesiocystis pacifica SIR-1</name>
    <dbReference type="NCBI Taxonomy" id="391625"/>
    <lineage>
        <taxon>Bacteria</taxon>
        <taxon>Pseudomonadati</taxon>
        <taxon>Myxococcota</taxon>
        <taxon>Polyangia</taxon>
        <taxon>Nannocystales</taxon>
        <taxon>Nannocystaceae</taxon>
        <taxon>Plesiocystis</taxon>
    </lineage>
</organism>
<dbReference type="Pfam" id="PF05954">
    <property type="entry name" value="Phage_GPD"/>
    <property type="match status" value="1"/>
</dbReference>
<dbReference type="InterPro" id="IPR050708">
    <property type="entry name" value="T6SS_VgrG/RHS"/>
</dbReference>
<evidence type="ECO:0000313" key="7">
    <source>
        <dbReference type="Proteomes" id="UP000005801"/>
    </source>
</evidence>
<dbReference type="PANTHER" id="PTHR32305">
    <property type="match status" value="1"/>
</dbReference>
<dbReference type="InterPro" id="IPR054030">
    <property type="entry name" value="Gp5_Vgr_C"/>
</dbReference>
<dbReference type="Pfam" id="PF04717">
    <property type="entry name" value="Phage_base_V"/>
    <property type="match status" value="1"/>
</dbReference>
<gene>
    <name evidence="6" type="ORF">PPSIR1_18912</name>
</gene>
<dbReference type="PANTHER" id="PTHR32305:SF15">
    <property type="entry name" value="PROTEIN RHSA-RELATED"/>
    <property type="match status" value="1"/>
</dbReference>
<evidence type="ECO:0000256" key="1">
    <source>
        <dbReference type="ARBA" id="ARBA00004613"/>
    </source>
</evidence>
<dbReference type="InterPro" id="IPR006533">
    <property type="entry name" value="T6SS_Vgr_RhsGE"/>
</dbReference>
<dbReference type="Proteomes" id="UP000005801">
    <property type="component" value="Unassembled WGS sequence"/>
</dbReference>
<evidence type="ECO:0000259" key="5">
    <source>
        <dbReference type="Pfam" id="PF22178"/>
    </source>
</evidence>
<dbReference type="OrthoDB" id="5482463at2"/>
<sequence length="721" mass="79664">MYARLPPLRYVLTLSGGIDAAWQVLSFSITEALDHPYTATVEAVAAIEYPEVESCLGRSAALLIARGAQAQALCGVVSRVDYLAFERGELHLRFHIASALGILDQRVNSRIWQNHSVREIVGQVLGEGLGEYGRELDLGETQRGDERRDYCVQYRESDFAFVSRLLEEEGICYAFEHDAESQRETVVLRDDNAQYGELDNFGHGSELPVILSNPGEADVESIQGFEWSAAMTSTGVLRRDFDWLTQPQLVSASVGEADDHGRERRRFDHGQRRFIVDDLRERIDDRHAAEGLGARVLRGHGNATAMRPGLRFVLRDDAHHDFEVEYLITRVEHRGGESREEPREGPTATYANRFECVPYELPHRPVAKTPKPREFGPQTAIVTGPASEEIHTDEHGRVKVQFYWEEQADYDAEASCWIRCAQQWAGVGWGAQFIPRVGMEVVVEFLEGNPDRPLVTGCVYNSERPTPFLLPQRKTQSGWRTDSSPGGAGFNELRFEDAAGAEEIYLHGERDWSIEIENDKRQQVGRDEQLTVVRERTKAVGVNERFVVGVNLEGSVGVHHSLTVGRDQSVSVGGENNLRVGGNVIWDIAKDLRLRVGEDIEQSVSAEMHTSVGSHYTLDVGGDATTTITGDHGVQASSATLATSADLSLSSDGKLRLEAGDRMTVKGEEKLIVEAAKKLTLRCGDASLTLSEDGKVTIKGSDIKIKGSGNVSVKGQSVADN</sequence>
<dbReference type="Pfam" id="PF22178">
    <property type="entry name" value="Gp5_trimer_C"/>
    <property type="match status" value="1"/>
</dbReference>
<dbReference type="InterPro" id="IPR006531">
    <property type="entry name" value="Gp5/Vgr_OB"/>
</dbReference>
<dbReference type="SUPFAM" id="SSF69349">
    <property type="entry name" value="Phage fibre proteins"/>
    <property type="match status" value="1"/>
</dbReference>
<protein>
    <submittedName>
        <fullName evidence="6">Rhs element Vgr family protein</fullName>
    </submittedName>
</protein>
<dbReference type="GO" id="GO:0005576">
    <property type="term" value="C:extracellular region"/>
    <property type="evidence" value="ECO:0007669"/>
    <property type="project" value="UniProtKB-SubCell"/>
</dbReference>
<comment type="subcellular location">
    <subcellularLocation>
        <location evidence="1">Secreted</location>
    </subcellularLocation>
</comment>
<feature type="domain" description="Gp5/Type VI secretion system Vgr C-terminal trimerisation" evidence="5">
    <location>
        <begin position="477"/>
        <end position="583"/>
    </location>
</feature>
<comment type="similarity">
    <text evidence="2">Belongs to the VgrG protein family.</text>
</comment>
<evidence type="ECO:0000259" key="4">
    <source>
        <dbReference type="Pfam" id="PF04717"/>
    </source>
</evidence>
<keyword evidence="3" id="KW-0964">Secreted</keyword>
<feature type="domain" description="Gp5/Type VI secretion system Vgr protein OB-fold" evidence="4">
    <location>
        <begin position="391"/>
        <end position="460"/>
    </location>
</feature>
<dbReference type="Gene3D" id="2.30.110.50">
    <property type="match status" value="1"/>
</dbReference>
<proteinExistence type="inferred from homology"/>
<dbReference type="SUPFAM" id="SSF69255">
    <property type="entry name" value="gp5 N-terminal domain-like"/>
    <property type="match status" value="1"/>
</dbReference>
<dbReference type="InterPro" id="IPR037026">
    <property type="entry name" value="Vgr_OB-fold_dom_sf"/>
</dbReference>
<dbReference type="RefSeq" id="WP_006974089.1">
    <property type="nucleotide sequence ID" value="NZ_ABCS01000058.1"/>
</dbReference>
<name>A6GBJ8_9BACT</name>
<dbReference type="EMBL" id="ABCS01000058">
    <property type="protein sequence ID" value="EDM76802.1"/>
    <property type="molecule type" value="Genomic_DNA"/>
</dbReference>
<comment type="caution">
    <text evidence="6">The sequence shown here is derived from an EMBL/GenBank/DDBJ whole genome shotgun (WGS) entry which is preliminary data.</text>
</comment>
<evidence type="ECO:0000256" key="3">
    <source>
        <dbReference type="ARBA" id="ARBA00022525"/>
    </source>
</evidence>
<dbReference type="SUPFAM" id="SSF69279">
    <property type="entry name" value="Phage tail proteins"/>
    <property type="match status" value="2"/>
</dbReference>